<dbReference type="Pfam" id="PF13620">
    <property type="entry name" value="CarboxypepD_reg"/>
    <property type="match status" value="1"/>
</dbReference>
<evidence type="ECO:0000256" key="4">
    <source>
        <dbReference type="ARBA" id="ARBA00022692"/>
    </source>
</evidence>
<feature type="region of interest" description="Disordered" evidence="7">
    <location>
        <begin position="905"/>
        <end position="951"/>
    </location>
</feature>
<keyword evidence="2" id="KW-0813">Transport</keyword>
<dbReference type="InterPro" id="IPR039426">
    <property type="entry name" value="TonB-dep_rcpt-like"/>
</dbReference>
<keyword evidence="4" id="KW-0812">Transmembrane</keyword>
<dbReference type="GO" id="GO:0030246">
    <property type="term" value="F:carbohydrate binding"/>
    <property type="evidence" value="ECO:0007669"/>
    <property type="project" value="InterPro"/>
</dbReference>
<feature type="compositionally biased region" description="Gly residues" evidence="7">
    <location>
        <begin position="911"/>
        <end position="940"/>
    </location>
</feature>
<sequence length="1009" mass="107143">MRLFAFPVYSIPVLMALPLSGLFLSGVIPSAGAQTTTAQTATPASTGALRGSVTDPSGAVIPQATITATSTSGQSFSATSDSGGAYVLHGLAPGTYTIKTTAPGFSLNVTQGVTVAAGAPKHLDIALIIEVAQQNVQVTTDNPTVSTDAGSNANAVVLKDKDLDQLSDDPDELSSELTALAGPSAGPNGGQIYIDGFTAGQLPPKSAIREIRINQNPFSAEYDKLGYGRIEILTKPGTDKLHGQFFVQGTTKSFNSQNPFAQTIPDYHTVQYDGNVSSALGKKASFFFNFDRRNIQDNNIISAILNGPSSTCDPSTVNYSTYDPVTCSLALPNPRTRTNFSPRFDLQLGPKNTLTARYQYWNDNEVQSGAGQLNLPATASNEDETESTAQISDTQVISDKVVNETRFQYIHDRDTLSPVSGTPSIQVQGAFTGGGASQQFSQDNTNRYEVQNYTSLSEGSHFIKFGVRLRIDRDANNATSNYNGYYTFSQANCPATGCPTPGEQIIPALQVYQITENLLGQGFTPAQIQALGYGPKQFTVTTGTPAVTRILTDAGLYAQDDWKIKPNLTLSYGLRWESQNQISNHSDFAPRVSFAYGLARGKQPAKTVIRGGYGFFYDRFQIAQVLQAARQNGISQTQYVVTNPAFFPNFTAADLVGDNVTPTIYQVAPNLKAPYTAQTAIGVDQQITKSATVSVTYLNSRGVHALDTRNINAPLYGPNTDNSGLRPFGTNQNVYQYESAAIFKQSQLLVNFNLRAGSALSLFGFYALGTVHSDTGGVTTFPSEQYDISADYGRASFDVRQRLFLGGSYQTPRWGIRLSPFLIAFSGPPFNITTSQDLNADSIFNDRPSFAPAGQTGPNIVNTKYGNFNTAPAPGDPRIPVNSGQAPGQFNLNLRVSKTFGIGPKVEHAGPAGGAPAGGGGGGGGHGGPGFIGFGGHGGGPPGPGGTSNRRYSVTLNAQARNLFNNVNYAAPIGVVGPTFGRFTGLGGAFGGVSQSANRRIDLQAVFNF</sequence>
<dbReference type="InterPro" id="IPR036942">
    <property type="entry name" value="Beta-barrel_TonB_sf"/>
</dbReference>
<comment type="subcellular location">
    <subcellularLocation>
        <location evidence="1">Cell outer membrane</location>
        <topology evidence="1">Multi-pass membrane protein</topology>
    </subcellularLocation>
</comment>
<dbReference type="Proteomes" id="UP000253606">
    <property type="component" value="Chromosome"/>
</dbReference>
<dbReference type="SUPFAM" id="SSF56935">
    <property type="entry name" value="Porins"/>
    <property type="match status" value="1"/>
</dbReference>
<organism evidence="9 10">
    <name type="scientific">Acidisarcina polymorpha</name>
    <dbReference type="NCBI Taxonomy" id="2211140"/>
    <lineage>
        <taxon>Bacteria</taxon>
        <taxon>Pseudomonadati</taxon>
        <taxon>Acidobacteriota</taxon>
        <taxon>Terriglobia</taxon>
        <taxon>Terriglobales</taxon>
        <taxon>Acidobacteriaceae</taxon>
        <taxon>Acidisarcina</taxon>
    </lineage>
</organism>
<evidence type="ECO:0000313" key="9">
    <source>
        <dbReference type="EMBL" id="AXC11835.1"/>
    </source>
</evidence>
<keyword evidence="10" id="KW-1185">Reference proteome</keyword>
<accession>A0A2Z5FZK6</accession>
<evidence type="ECO:0000256" key="3">
    <source>
        <dbReference type="ARBA" id="ARBA00022452"/>
    </source>
</evidence>
<keyword evidence="6" id="KW-0998">Cell outer membrane</keyword>
<dbReference type="Pfam" id="PF25183">
    <property type="entry name" value="OMP_b-brl_4"/>
    <property type="match status" value="1"/>
</dbReference>
<dbReference type="GO" id="GO:0015344">
    <property type="term" value="F:siderophore uptake transmembrane transporter activity"/>
    <property type="evidence" value="ECO:0007669"/>
    <property type="project" value="TreeGrafter"/>
</dbReference>
<dbReference type="InterPro" id="IPR013784">
    <property type="entry name" value="Carb-bd-like_fold"/>
</dbReference>
<dbReference type="PANTHER" id="PTHR30069:SF46">
    <property type="entry name" value="OAR PROTEIN"/>
    <property type="match status" value="1"/>
</dbReference>
<dbReference type="SUPFAM" id="SSF49452">
    <property type="entry name" value="Starch-binding domain-like"/>
    <property type="match status" value="1"/>
</dbReference>
<gene>
    <name evidence="9" type="ORF">ACPOL_2515</name>
</gene>
<dbReference type="AlphaFoldDB" id="A0A2Z5FZK6"/>
<dbReference type="Gene3D" id="2.40.170.20">
    <property type="entry name" value="TonB-dependent receptor, beta-barrel domain"/>
    <property type="match status" value="1"/>
</dbReference>
<dbReference type="RefSeq" id="WP_114207209.1">
    <property type="nucleotide sequence ID" value="NZ_CP030840.1"/>
</dbReference>
<keyword evidence="5" id="KW-0472">Membrane</keyword>
<evidence type="ECO:0000256" key="6">
    <source>
        <dbReference type="ARBA" id="ARBA00023237"/>
    </source>
</evidence>
<evidence type="ECO:0000256" key="7">
    <source>
        <dbReference type="SAM" id="MobiDB-lite"/>
    </source>
</evidence>
<evidence type="ECO:0000256" key="1">
    <source>
        <dbReference type="ARBA" id="ARBA00004571"/>
    </source>
</evidence>
<proteinExistence type="predicted"/>
<dbReference type="GO" id="GO:0009279">
    <property type="term" value="C:cell outer membrane"/>
    <property type="evidence" value="ECO:0007669"/>
    <property type="project" value="UniProtKB-SubCell"/>
</dbReference>
<dbReference type="OrthoDB" id="98676at2"/>
<protein>
    <submittedName>
        <fullName evidence="9">Oar protein</fullName>
    </submittedName>
</protein>
<dbReference type="GO" id="GO:0044718">
    <property type="term" value="P:siderophore transmembrane transport"/>
    <property type="evidence" value="ECO:0007669"/>
    <property type="project" value="TreeGrafter"/>
</dbReference>
<reference evidence="9 10" key="1">
    <citation type="journal article" date="2018" name="Front. Microbiol.">
        <title>Hydrolytic Capabilities as a Key to Environmental Success: Chitinolytic and Cellulolytic Acidobacteria From Acidic Sub-arctic Soils and Boreal Peatlands.</title>
        <authorList>
            <person name="Belova S.E."/>
            <person name="Ravin N.V."/>
            <person name="Pankratov T.A."/>
            <person name="Rakitin A.L."/>
            <person name="Ivanova A.A."/>
            <person name="Beletsky A.V."/>
            <person name="Mardanov A.V."/>
            <person name="Sinninghe Damste J.S."/>
            <person name="Dedysh S.N."/>
        </authorList>
    </citation>
    <scope>NUCLEOTIDE SEQUENCE [LARGE SCALE GENOMIC DNA]</scope>
    <source>
        <strain evidence="9 10">SBC82</strain>
    </source>
</reference>
<dbReference type="EMBL" id="CP030840">
    <property type="protein sequence ID" value="AXC11835.1"/>
    <property type="molecule type" value="Genomic_DNA"/>
</dbReference>
<dbReference type="InterPro" id="IPR057601">
    <property type="entry name" value="Oar-like_b-barrel"/>
</dbReference>
<evidence type="ECO:0000259" key="8">
    <source>
        <dbReference type="Pfam" id="PF25183"/>
    </source>
</evidence>
<evidence type="ECO:0000256" key="5">
    <source>
        <dbReference type="ARBA" id="ARBA00023136"/>
    </source>
</evidence>
<dbReference type="KEGG" id="abas:ACPOL_2515"/>
<evidence type="ECO:0000256" key="2">
    <source>
        <dbReference type="ARBA" id="ARBA00022448"/>
    </source>
</evidence>
<dbReference type="Gene3D" id="2.60.40.1120">
    <property type="entry name" value="Carboxypeptidase-like, regulatory domain"/>
    <property type="match status" value="1"/>
</dbReference>
<feature type="domain" description="TonB-dependent transporter Oar-like beta-barrel" evidence="8">
    <location>
        <begin position="583"/>
        <end position="902"/>
    </location>
</feature>
<name>A0A2Z5FZK6_9BACT</name>
<dbReference type="PANTHER" id="PTHR30069">
    <property type="entry name" value="TONB-DEPENDENT OUTER MEMBRANE RECEPTOR"/>
    <property type="match status" value="1"/>
</dbReference>
<keyword evidence="3" id="KW-1134">Transmembrane beta strand</keyword>
<evidence type="ECO:0000313" key="10">
    <source>
        <dbReference type="Proteomes" id="UP000253606"/>
    </source>
</evidence>